<accession>A0A7S2ZIP1</accession>
<name>A0A7S2ZIP1_9RHOD</name>
<proteinExistence type="predicted"/>
<sequence length="604" mass="66986">MAGLMYFIGDQLLGTRDCMLVGYGTSDLNLVVETYWYSPLAPPALVSMEAAFVNGFGLTDTHGTKVCKYLGIRDGVVDVVSANSGQTRRAVLESEVTKPLERGRSVLAKKEIAGSLLYGRSQKIESGVYIESSIKYIETKSSFGYVTLMRAWNSLKESIGWTEYTTTEARMLGLPLRTLRGYERYGRHVVCDPRAFAELSRIAGDLNVANPSPPESYGEPELTIELPRLPTAGNKRSIATKCPNVEAHRNGDRHPSLILWMNADGRTGGGQCQVCCGADGKPTRYSVWYSGNSAVLYRWREKVQKSKKYVLDIAVKPKTKGGNTAGEEGVADQDGAPVGGYVMKADKLKEPNAEGHHLCALLKNLYTRDGSRTKFRTIGHLNSKDPIEILEIADRMSRSDKALTQAKLCSWMTKQALDSGEECEDLLYTRMLSTSGMVVSSWKQTNGKSGQPVFLPNGWEPLAQSWILFDLDDLQMLCEAVVNNACNKVNAAVQRDVNLSGRVAVVQTGPNGLQVWCELREVREQPRKWVAEHNTREWYKGLGRRILKSARSAGARGGFVDFACYAAGRFGRRPGWRVLQSGDIFRSRLAYARDERGPNREPRI</sequence>
<organism evidence="1">
    <name type="scientific">Rhodosorus marinus</name>
    <dbReference type="NCBI Taxonomy" id="101924"/>
    <lineage>
        <taxon>Eukaryota</taxon>
        <taxon>Rhodophyta</taxon>
        <taxon>Stylonematophyceae</taxon>
        <taxon>Stylonematales</taxon>
        <taxon>Stylonemataceae</taxon>
        <taxon>Rhodosorus</taxon>
    </lineage>
</organism>
<gene>
    <name evidence="1" type="ORF">RMAR00112_LOCUS7257</name>
</gene>
<protein>
    <submittedName>
        <fullName evidence="1">Uncharacterized protein</fullName>
    </submittedName>
</protein>
<reference evidence="1" key="1">
    <citation type="submission" date="2021-01" db="EMBL/GenBank/DDBJ databases">
        <authorList>
            <person name="Corre E."/>
            <person name="Pelletier E."/>
            <person name="Niang G."/>
            <person name="Scheremetjew M."/>
            <person name="Finn R."/>
            <person name="Kale V."/>
            <person name="Holt S."/>
            <person name="Cochrane G."/>
            <person name="Meng A."/>
            <person name="Brown T."/>
            <person name="Cohen L."/>
        </authorList>
    </citation>
    <scope>NUCLEOTIDE SEQUENCE</scope>
    <source>
        <strain evidence="1">CCMP 769</strain>
    </source>
</reference>
<evidence type="ECO:0000313" key="1">
    <source>
        <dbReference type="EMBL" id="CAE0039298.1"/>
    </source>
</evidence>
<dbReference type="EMBL" id="HBHW01009575">
    <property type="protein sequence ID" value="CAE0039298.1"/>
    <property type="molecule type" value="Transcribed_RNA"/>
</dbReference>
<dbReference type="AlphaFoldDB" id="A0A7S2ZIP1"/>